<evidence type="ECO:0000256" key="5">
    <source>
        <dbReference type="ARBA" id="ARBA00010185"/>
    </source>
</evidence>
<evidence type="ECO:0000256" key="18">
    <source>
        <dbReference type="RuleBase" id="RU003938"/>
    </source>
</evidence>
<dbReference type="AlphaFoldDB" id="A0A1E3VPD5"/>
<dbReference type="UniPathway" id="UPA00557">
    <property type="reaction ID" value="UER00614"/>
</dbReference>
<evidence type="ECO:0000256" key="10">
    <source>
        <dbReference type="ARBA" id="ARBA00022679"/>
    </source>
</evidence>
<evidence type="ECO:0000256" key="9">
    <source>
        <dbReference type="ARBA" id="ARBA00022516"/>
    </source>
</evidence>
<dbReference type="PROSITE" id="PS01315">
    <property type="entry name" value="CDS"/>
    <property type="match status" value="1"/>
</dbReference>
<evidence type="ECO:0000313" key="20">
    <source>
        <dbReference type="Proteomes" id="UP000094472"/>
    </source>
</evidence>
<keyword evidence="9" id="KW-0444">Lipid biosynthesis</keyword>
<dbReference type="STRING" id="1774969.AUC69_02445"/>
<evidence type="ECO:0000256" key="4">
    <source>
        <dbReference type="ARBA" id="ARBA00005189"/>
    </source>
</evidence>
<evidence type="ECO:0000256" key="8">
    <source>
        <dbReference type="ARBA" id="ARBA00022475"/>
    </source>
</evidence>
<evidence type="ECO:0000313" key="19">
    <source>
        <dbReference type="EMBL" id="ODR95390.1"/>
    </source>
</evidence>
<evidence type="ECO:0000256" key="16">
    <source>
        <dbReference type="ARBA" id="ARBA00023209"/>
    </source>
</evidence>
<evidence type="ECO:0000256" key="15">
    <source>
        <dbReference type="ARBA" id="ARBA00023136"/>
    </source>
</evidence>
<sequence>MALVSIGLALACQIGDLIESAIKRHFGAKDMSQLIPGHGGLFDRIDSLLLASVVAALIAARDLAAPGAGLLIW</sequence>
<keyword evidence="14" id="KW-0443">Lipid metabolism</keyword>
<evidence type="ECO:0000256" key="11">
    <source>
        <dbReference type="ARBA" id="ARBA00022692"/>
    </source>
</evidence>
<evidence type="ECO:0000256" key="7">
    <source>
        <dbReference type="ARBA" id="ARBA00019373"/>
    </source>
</evidence>
<comment type="similarity">
    <text evidence="5 18">Belongs to the CDS family.</text>
</comment>
<accession>A0A1E3VPD5</accession>
<reference evidence="19 20" key="1">
    <citation type="journal article" date="2016" name="Environ. Microbiol.">
        <title>New Methyloceanibacter diversity from North Sea sediments includes methanotroph containing solely the soluble methane monooxygenase.</title>
        <authorList>
            <person name="Vekeman B."/>
            <person name="Kerckhof F.M."/>
            <person name="Cremers G."/>
            <person name="de Vos P."/>
            <person name="Vandamme P."/>
            <person name="Boon N."/>
            <person name="Op den Camp H.J."/>
            <person name="Heylen K."/>
        </authorList>
    </citation>
    <scope>NUCLEOTIDE SEQUENCE [LARGE SCALE GENOMIC DNA]</scope>
    <source>
        <strain evidence="19 20">R-67175</strain>
    </source>
</reference>
<dbReference type="GO" id="GO:0005886">
    <property type="term" value="C:plasma membrane"/>
    <property type="evidence" value="ECO:0007669"/>
    <property type="project" value="UniProtKB-SubCell"/>
</dbReference>
<dbReference type="GO" id="GO:0004605">
    <property type="term" value="F:phosphatidate cytidylyltransferase activity"/>
    <property type="evidence" value="ECO:0007669"/>
    <property type="project" value="UniProtKB-EC"/>
</dbReference>
<evidence type="ECO:0000256" key="14">
    <source>
        <dbReference type="ARBA" id="ARBA00023098"/>
    </source>
</evidence>
<keyword evidence="16" id="KW-0594">Phospholipid biosynthesis</keyword>
<evidence type="ECO:0000256" key="12">
    <source>
        <dbReference type="ARBA" id="ARBA00022695"/>
    </source>
</evidence>
<comment type="caution">
    <text evidence="19">The sequence shown here is derived from an EMBL/GenBank/DDBJ whole genome shotgun (WGS) entry which is preliminary data.</text>
</comment>
<evidence type="ECO:0000256" key="2">
    <source>
        <dbReference type="ARBA" id="ARBA00004651"/>
    </source>
</evidence>
<keyword evidence="12 18" id="KW-0548">Nucleotidyltransferase</keyword>
<keyword evidence="13" id="KW-1133">Transmembrane helix</keyword>
<comment type="catalytic activity">
    <reaction evidence="1 18">
        <text>a 1,2-diacyl-sn-glycero-3-phosphate + CTP + H(+) = a CDP-1,2-diacyl-sn-glycerol + diphosphate</text>
        <dbReference type="Rhea" id="RHEA:16229"/>
        <dbReference type="ChEBI" id="CHEBI:15378"/>
        <dbReference type="ChEBI" id="CHEBI:33019"/>
        <dbReference type="ChEBI" id="CHEBI:37563"/>
        <dbReference type="ChEBI" id="CHEBI:58332"/>
        <dbReference type="ChEBI" id="CHEBI:58608"/>
        <dbReference type="EC" id="2.7.7.41"/>
    </reaction>
</comment>
<evidence type="ECO:0000256" key="6">
    <source>
        <dbReference type="ARBA" id="ARBA00012487"/>
    </source>
</evidence>
<dbReference type="GO" id="GO:0016024">
    <property type="term" value="P:CDP-diacylglycerol biosynthetic process"/>
    <property type="evidence" value="ECO:0007669"/>
    <property type="project" value="UniProtKB-UniPathway"/>
</dbReference>
<comment type="subcellular location">
    <subcellularLocation>
        <location evidence="2">Cell membrane</location>
        <topology evidence="2">Multi-pass membrane protein</topology>
    </subcellularLocation>
</comment>
<evidence type="ECO:0000256" key="13">
    <source>
        <dbReference type="ARBA" id="ARBA00022989"/>
    </source>
</evidence>
<dbReference type="Pfam" id="PF01148">
    <property type="entry name" value="CTP_transf_1"/>
    <property type="match status" value="1"/>
</dbReference>
<evidence type="ECO:0000256" key="17">
    <source>
        <dbReference type="ARBA" id="ARBA00023264"/>
    </source>
</evidence>
<organism evidence="19 20">
    <name type="scientific">Methyloceanibacter superfactus</name>
    <dbReference type="NCBI Taxonomy" id="1774969"/>
    <lineage>
        <taxon>Bacteria</taxon>
        <taxon>Pseudomonadati</taxon>
        <taxon>Pseudomonadota</taxon>
        <taxon>Alphaproteobacteria</taxon>
        <taxon>Hyphomicrobiales</taxon>
        <taxon>Hyphomicrobiaceae</taxon>
        <taxon>Methyloceanibacter</taxon>
    </lineage>
</organism>
<dbReference type="Proteomes" id="UP000094472">
    <property type="component" value="Unassembled WGS sequence"/>
</dbReference>
<keyword evidence="17" id="KW-1208">Phospholipid metabolism</keyword>
<keyword evidence="8" id="KW-1003">Cell membrane</keyword>
<keyword evidence="10 18" id="KW-0808">Transferase</keyword>
<dbReference type="PANTHER" id="PTHR46382:SF1">
    <property type="entry name" value="PHOSPHATIDATE CYTIDYLYLTRANSFERASE"/>
    <property type="match status" value="1"/>
</dbReference>
<keyword evidence="20" id="KW-1185">Reference proteome</keyword>
<keyword evidence="15" id="KW-0472">Membrane</keyword>
<dbReference type="PANTHER" id="PTHR46382">
    <property type="entry name" value="PHOSPHATIDATE CYTIDYLYLTRANSFERASE"/>
    <property type="match status" value="1"/>
</dbReference>
<dbReference type="EMBL" id="LPWF01000034">
    <property type="protein sequence ID" value="ODR95390.1"/>
    <property type="molecule type" value="Genomic_DNA"/>
</dbReference>
<gene>
    <name evidence="19" type="ORF">AUC69_02445</name>
</gene>
<comment type="pathway">
    <text evidence="3 18">Phospholipid metabolism; CDP-diacylglycerol biosynthesis; CDP-diacylglycerol from sn-glycerol 3-phosphate: step 3/3.</text>
</comment>
<evidence type="ECO:0000256" key="3">
    <source>
        <dbReference type="ARBA" id="ARBA00005119"/>
    </source>
</evidence>
<evidence type="ECO:0000256" key="1">
    <source>
        <dbReference type="ARBA" id="ARBA00001698"/>
    </source>
</evidence>
<dbReference type="InterPro" id="IPR000374">
    <property type="entry name" value="PC_trans"/>
</dbReference>
<proteinExistence type="inferred from homology"/>
<name>A0A1E3VPD5_9HYPH</name>
<protein>
    <recommendedName>
        <fullName evidence="7 18">Phosphatidate cytidylyltransferase</fullName>
        <ecNumber evidence="6 18">2.7.7.41</ecNumber>
    </recommendedName>
</protein>
<keyword evidence="11 18" id="KW-0812">Transmembrane</keyword>
<dbReference type="EC" id="2.7.7.41" evidence="6 18"/>
<comment type="pathway">
    <text evidence="4">Lipid metabolism.</text>
</comment>